<accession>A0A1G2N7A8</accession>
<evidence type="ECO:0008006" key="3">
    <source>
        <dbReference type="Google" id="ProtNLM"/>
    </source>
</evidence>
<name>A0A1G2N7A8_9BACT</name>
<organism evidence="1 2">
    <name type="scientific">Candidatus Taylorbacteria bacterium RIFCSPLOWO2_01_FULL_45_15b</name>
    <dbReference type="NCBI Taxonomy" id="1802319"/>
    <lineage>
        <taxon>Bacteria</taxon>
        <taxon>Candidatus Tayloriibacteriota</taxon>
    </lineage>
</organism>
<dbReference type="Proteomes" id="UP000176221">
    <property type="component" value="Unassembled WGS sequence"/>
</dbReference>
<dbReference type="EMBL" id="MHRX01000056">
    <property type="protein sequence ID" value="OHA32005.1"/>
    <property type="molecule type" value="Genomic_DNA"/>
</dbReference>
<evidence type="ECO:0000313" key="1">
    <source>
        <dbReference type="EMBL" id="OHA32005.1"/>
    </source>
</evidence>
<comment type="caution">
    <text evidence="1">The sequence shown here is derived from an EMBL/GenBank/DDBJ whole genome shotgun (WGS) entry which is preliminary data.</text>
</comment>
<sequence length="179" mass="20243">MKINRRTSLTLLSLLILFVASFAGWYVLYRATLQNRAAIHITEELLGKNNDEVSYYALLKRTFEATEIEREKIETYFVSDGTVVPFIESIEALRTISGISTKISTLAVETPESGDVEYLHVVIDVDGSWDGVYRFVSLVEKLPHAIRIEKVAFDKTLGENSVWRSNISLRVAKNKLGTQ</sequence>
<reference evidence="1 2" key="1">
    <citation type="journal article" date="2016" name="Nat. Commun.">
        <title>Thousands of microbial genomes shed light on interconnected biogeochemical processes in an aquifer system.</title>
        <authorList>
            <person name="Anantharaman K."/>
            <person name="Brown C.T."/>
            <person name="Hug L.A."/>
            <person name="Sharon I."/>
            <person name="Castelle C.J."/>
            <person name="Probst A.J."/>
            <person name="Thomas B.C."/>
            <person name="Singh A."/>
            <person name="Wilkins M.J."/>
            <person name="Karaoz U."/>
            <person name="Brodie E.L."/>
            <person name="Williams K.H."/>
            <person name="Hubbard S.S."/>
            <person name="Banfield J.F."/>
        </authorList>
    </citation>
    <scope>NUCLEOTIDE SEQUENCE [LARGE SCALE GENOMIC DNA]</scope>
</reference>
<dbReference type="AlphaFoldDB" id="A0A1G2N7A8"/>
<gene>
    <name evidence="1" type="ORF">A2928_00225</name>
</gene>
<dbReference type="STRING" id="1802319.A2928_00225"/>
<proteinExistence type="predicted"/>
<protein>
    <recommendedName>
        <fullName evidence="3">Type 4 fimbrial biogenesis protein PilO</fullName>
    </recommendedName>
</protein>
<evidence type="ECO:0000313" key="2">
    <source>
        <dbReference type="Proteomes" id="UP000176221"/>
    </source>
</evidence>